<comment type="caution">
    <text evidence="1">The sequence shown here is derived from an EMBL/GenBank/DDBJ whole genome shotgun (WGS) entry which is preliminary data.</text>
</comment>
<proteinExistence type="predicted"/>
<dbReference type="Proteomes" id="UP000236630">
    <property type="component" value="Unassembled WGS sequence"/>
</dbReference>
<dbReference type="PANTHER" id="PTHR33018">
    <property type="entry name" value="OS10G0338966 PROTEIN-RELATED"/>
    <property type="match status" value="1"/>
</dbReference>
<protein>
    <submittedName>
        <fullName evidence="1">Uncharacterized protein</fullName>
    </submittedName>
</protein>
<dbReference type="PANTHER" id="PTHR33018:SF31">
    <property type="entry name" value="TRANSPOSASE, PTTA_EN_SPM, PLANT"/>
    <property type="match status" value="1"/>
</dbReference>
<reference evidence="1 2" key="1">
    <citation type="journal article" date="2017" name="Front. Genet.">
        <title>Draft sequencing of the heterozygous diploid genome of Satsuma (Citrus unshiu Marc.) using a hybrid assembly approach.</title>
        <authorList>
            <person name="Shimizu T."/>
            <person name="Tanizawa Y."/>
            <person name="Mochizuki T."/>
            <person name="Nagasaki H."/>
            <person name="Yoshioka T."/>
            <person name="Toyoda A."/>
            <person name="Fujiyama A."/>
            <person name="Kaminuma E."/>
            <person name="Nakamura Y."/>
        </authorList>
    </citation>
    <scope>NUCLEOTIDE SEQUENCE [LARGE SCALE GENOMIC DNA]</scope>
    <source>
        <strain evidence="2">cv. Miyagawa wase</strain>
    </source>
</reference>
<evidence type="ECO:0000313" key="1">
    <source>
        <dbReference type="EMBL" id="GAY61983.1"/>
    </source>
</evidence>
<keyword evidence="2" id="KW-1185">Reference proteome</keyword>
<dbReference type="AlphaFoldDB" id="A0A2H5QBM7"/>
<name>A0A2H5QBM7_CITUN</name>
<evidence type="ECO:0000313" key="2">
    <source>
        <dbReference type="Proteomes" id="UP000236630"/>
    </source>
</evidence>
<organism evidence="1 2">
    <name type="scientific">Citrus unshiu</name>
    <name type="common">Satsuma mandarin</name>
    <name type="synonym">Citrus nobilis var. unshiu</name>
    <dbReference type="NCBI Taxonomy" id="55188"/>
    <lineage>
        <taxon>Eukaryota</taxon>
        <taxon>Viridiplantae</taxon>
        <taxon>Streptophyta</taxon>
        <taxon>Embryophyta</taxon>
        <taxon>Tracheophyta</taxon>
        <taxon>Spermatophyta</taxon>
        <taxon>Magnoliopsida</taxon>
        <taxon>eudicotyledons</taxon>
        <taxon>Gunneridae</taxon>
        <taxon>Pentapetalae</taxon>
        <taxon>rosids</taxon>
        <taxon>malvids</taxon>
        <taxon>Sapindales</taxon>
        <taxon>Rutaceae</taxon>
        <taxon>Aurantioideae</taxon>
        <taxon>Citrus</taxon>
    </lineage>
</organism>
<accession>A0A2H5QBM7</accession>
<gene>
    <name evidence="1" type="ORF">CUMW_214290</name>
</gene>
<dbReference type="EMBL" id="BDQV01000289">
    <property type="protein sequence ID" value="GAY61983.1"/>
    <property type="molecule type" value="Genomic_DNA"/>
</dbReference>
<sequence>MLWTHFQEKFKLSIKGKTQVFKWMGIALRGFRCKLTNEYILPNANNLSSLKKPPLEYEGNRKEDWKSFVDKILSEDFQQLDLRVTEREIDRSEAWLLVHRRKNGTYTPEVQQVAERISELRSQVEHGTFQSQGPNDILGEALQKKPNGSRVQGLGQFITPSMYFNVLDPTELA</sequence>